<keyword evidence="2" id="KW-1185">Reference proteome</keyword>
<dbReference type="EMBL" id="BMAO01034658">
    <property type="protein sequence ID" value="GFQ98112.1"/>
    <property type="molecule type" value="Genomic_DNA"/>
</dbReference>
<dbReference type="AlphaFoldDB" id="A0A8X6G8C5"/>
<evidence type="ECO:0008006" key="3">
    <source>
        <dbReference type="Google" id="ProtNLM"/>
    </source>
</evidence>
<proteinExistence type="predicted"/>
<evidence type="ECO:0000313" key="1">
    <source>
        <dbReference type="EMBL" id="GFQ98112.1"/>
    </source>
</evidence>
<organism evidence="1 2">
    <name type="scientific">Trichonephila clavata</name>
    <name type="common">Joro spider</name>
    <name type="synonym">Nephila clavata</name>
    <dbReference type="NCBI Taxonomy" id="2740835"/>
    <lineage>
        <taxon>Eukaryota</taxon>
        <taxon>Metazoa</taxon>
        <taxon>Ecdysozoa</taxon>
        <taxon>Arthropoda</taxon>
        <taxon>Chelicerata</taxon>
        <taxon>Arachnida</taxon>
        <taxon>Araneae</taxon>
        <taxon>Araneomorphae</taxon>
        <taxon>Entelegynae</taxon>
        <taxon>Araneoidea</taxon>
        <taxon>Nephilidae</taxon>
        <taxon>Trichonephila</taxon>
    </lineage>
</organism>
<gene>
    <name evidence="1" type="ORF">TNCT_450381</name>
</gene>
<dbReference type="Proteomes" id="UP000887116">
    <property type="component" value="Unassembled WGS sequence"/>
</dbReference>
<protein>
    <recommendedName>
        <fullName evidence="3">Mos1 transposase HTH domain-containing protein</fullName>
    </recommendedName>
</protein>
<comment type="caution">
    <text evidence="1">The sequence shown here is derived from an EMBL/GenBank/DDBJ whole genome shotgun (WGS) entry which is preliminary data.</text>
</comment>
<name>A0A8X6G8C5_TRICU</name>
<reference evidence="1" key="1">
    <citation type="submission" date="2020-07" db="EMBL/GenBank/DDBJ databases">
        <title>Multicomponent nature underlies the extraordinary mechanical properties of spider dragline silk.</title>
        <authorList>
            <person name="Kono N."/>
            <person name="Nakamura H."/>
            <person name="Mori M."/>
            <person name="Yoshida Y."/>
            <person name="Ohtoshi R."/>
            <person name="Malay A.D."/>
            <person name="Moran D.A.P."/>
            <person name="Tomita M."/>
            <person name="Numata K."/>
            <person name="Arakawa K."/>
        </authorList>
    </citation>
    <scope>NUCLEOTIDE SEQUENCE</scope>
</reference>
<evidence type="ECO:0000313" key="2">
    <source>
        <dbReference type="Proteomes" id="UP000887116"/>
    </source>
</evidence>
<sequence length="73" mass="8527">MRSALCHTFLHAKGQRPADIHKEIVSVYGNVMNRQYVTKLCRHSLKSVKRRSHHEVAADVKYKFSPTFDEEEN</sequence>
<dbReference type="OrthoDB" id="8191996at2759"/>
<accession>A0A8X6G8C5</accession>